<dbReference type="Proteomes" id="UP000282551">
    <property type="component" value="Chromosome"/>
</dbReference>
<evidence type="ECO:0000313" key="1">
    <source>
        <dbReference type="EMBL" id="VEG45051.1"/>
    </source>
</evidence>
<dbReference type="OrthoDB" id="3237545at2"/>
<dbReference type="RefSeq" id="WP_126332198.1">
    <property type="nucleotide sequence ID" value="NZ_AP022604.1"/>
</dbReference>
<sequence length="178" mass="19513">MEISELLRRVPAGATTVLIDGRSGAGKTSLAHRLCRAWSGSEVISLDDIYPGWGGLRWASDHVRTELLAPRAVGATGRWRRWDWSTGAPAGWHTVAPGQRVIVEGVGALTPGSRALADLGVWLEMPAAERKRRALARDGETFAPHWDRWAAQEREFIGRDHPRSVADVVIELPAARRG</sequence>
<organism evidence="1 2">
    <name type="scientific">Mycolicibacterium chitae</name>
    <name type="common">Mycobacterium chitae</name>
    <dbReference type="NCBI Taxonomy" id="1792"/>
    <lineage>
        <taxon>Bacteria</taxon>
        <taxon>Bacillati</taxon>
        <taxon>Actinomycetota</taxon>
        <taxon>Actinomycetes</taxon>
        <taxon>Mycobacteriales</taxon>
        <taxon>Mycobacteriaceae</taxon>
        <taxon>Mycolicibacterium</taxon>
    </lineage>
</organism>
<keyword evidence="2" id="KW-1185">Reference proteome</keyword>
<dbReference type="NCBIfam" id="NF005115">
    <property type="entry name" value="PRK06547.1"/>
    <property type="match status" value="1"/>
</dbReference>
<evidence type="ECO:0000313" key="2">
    <source>
        <dbReference type="Proteomes" id="UP000282551"/>
    </source>
</evidence>
<dbReference type="AlphaFoldDB" id="A0A448HY02"/>
<dbReference type="EC" id="4.1.3.27" evidence="1"/>
<accession>A0A448HY02</accession>
<keyword evidence="1" id="KW-0456">Lyase</keyword>
<protein>
    <submittedName>
        <fullName evidence="1">Para-aminobenzoate synthase</fullName>
        <ecNumber evidence="1">4.1.3.27</ecNumber>
    </submittedName>
</protein>
<proteinExistence type="predicted"/>
<dbReference type="InterPro" id="IPR027417">
    <property type="entry name" value="P-loop_NTPase"/>
</dbReference>
<dbReference type="GO" id="GO:0004049">
    <property type="term" value="F:anthranilate synthase activity"/>
    <property type="evidence" value="ECO:0007669"/>
    <property type="project" value="UniProtKB-EC"/>
</dbReference>
<name>A0A448HY02_MYCCI</name>
<dbReference type="SUPFAM" id="SSF52540">
    <property type="entry name" value="P-loop containing nucleoside triphosphate hydrolases"/>
    <property type="match status" value="1"/>
</dbReference>
<dbReference type="Gene3D" id="3.40.50.300">
    <property type="entry name" value="P-loop containing nucleotide triphosphate hydrolases"/>
    <property type="match status" value="1"/>
</dbReference>
<gene>
    <name evidence="1" type="ORF">NCTC10485_00393</name>
</gene>
<reference evidence="1 2" key="1">
    <citation type="submission" date="2018-12" db="EMBL/GenBank/DDBJ databases">
        <authorList>
            <consortium name="Pathogen Informatics"/>
        </authorList>
    </citation>
    <scope>NUCLEOTIDE SEQUENCE [LARGE SCALE GENOMIC DNA]</scope>
    <source>
        <strain evidence="1 2">NCTC10485</strain>
    </source>
</reference>
<dbReference type="EMBL" id="LR134355">
    <property type="protein sequence ID" value="VEG45051.1"/>
    <property type="molecule type" value="Genomic_DNA"/>
</dbReference>